<sequence>MCKNKNFDQLYIVPDFLKEVRKLPTDLAKVQAFTRSLDTNGKFVRGETQNLRLTFEKMRRYSGSILVDEKDFNRGFNSTCTCGIGRISKEDKTPVALVRGVESQKVFFNGLVKCGSVWRCPVCGFKVMKHRQNELYYMSSEWLRRGFKISFVTLTIRHRPTFTLEKSLDILLSEFRKMQNTKVFDRLELEHDVTGFVRTLEITWGESNGWHPHLHLLVFHKSDNFDSLHSDFIDCWTKRKRVGALKCLQKAKRVYDTEGLVDYVTKWDMTKEMTRSHFKEPKTVTKWDSDLVVKGERYTPFSMLRRLALDEFDEDSSYDRYMRGKLHWLFVHYCKATKGKHFIVVSKKMKAFFREIANEDMKTDEEILRDEKVDDILVKIDTDLWDDFTKDRRFYPAYLLNAYENEGVDGVINFFTSAGYLIDYDSDRRLILPKSQEQMKISVPKGTIVYVRNRGGEWKIRRFCDFARNGRIKVFCDQYDPINNTSVQFFSEYSFDNPLV</sequence>
<comment type="similarity">
    <text evidence="1">Belongs to the Gram-positive plasmids replication protein type 1 family.</text>
</comment>
<proteinExistence type="inferred from homology"/>
<organism evidence="3 4">
    <name type="scientific">Capnocytophaga canis</name>
    <dbReference type="NCBI Taxonomy" id="1848903"/>
    <lineage>
        <taxon>Bacteria</taxon>
        <taxon>Pseudomonadati</taxon>
        <taxon>Bacteroidota</taxon>
        <taxon>Flavobacteriia</taxon>
        <taxon>Flavobacteriales</taxon>
        <taxon>Flavobacteriaceae</taxon>
        <taxon>Capnocytophaga</taxon>
    </lineage>
</organism>
<evidence type="ECO:0000256" key="1">
    <source>
        <dbReference type="ARBA" id="ARBA00008909"/>
    </source>
</evidence>
<dbReference type="Proteomes" id="UP000038200">
    <property type="component" value="Unassembled WGS sequence"/>
</dbReference>
<dbReference type="GO" id="GO:0003677">
    <property type="term" value="F:DNA binding"/>
    <property type="evidence" value="ECO:0007669"/>
    <property type="project" value="InterPro"/>
</dbReference>
<accession>A0A0B7IMU5</accession>
<keyword evidence="2" id="KW-0235">DNA replication</keyword>
<reference evidence="3 4" key="1">
    <citation type="submission" date="2015-01" db="EMBL/GenBank/DDBJ databases">
        <authorList>
            <person name="Xiang T."/>
            <person name="Song Y."/>
            <person name="Huang L."/>
            <person name="Wang B."/>
            <person name="Wu P."/>
        </authorList>
    </citation>
    <scope>NUCLEOTIDE SEQUENCE [LARGE SCALE GENOMIC DNA]</scope>
    <source>
        <strain evidence="3 4">CcD93</strain>
    </source>
</reference>
<evidence type="ECO:0000313" key="4">
    <source>
        <dbReference type="Proteomes" id="UP000038200"/>
    </source>
</evidence>
<dbReference type="InterPro" id="IPR000989">
    <property type="entry name" value="Rep"/>
</dbReference>
<protein>
    <submittedName>
        <fullName evidence="3">Uncharacterized protein</fullName>
    </submittedName>
</protein>
<dbReference type="OrthoDB" id="8566616at2"/>
<evidence type="ECO:0000256" key="2">
    <source>
        <dbReference type="ARBA" id="ARBA00022705"/>
    </source>
</evidence>
<dbReference type="EMBL" id="CDOL01000112">
    <property type="protein sequence ID" value="CEN51949.1"/>
    <property type="molecule type" value="Genomic_DNA"/>
</dbReference>
<evidence type="ECO:0000313" key="3">
    <source>
        <dbReference type="EMBL" id="CEN51949.1"/>
    </source>
</evidence>
<dbReference type="GO" id="GO:0006260">
    <property type="term" value="P:DNA replication"/>
    <property type="evidence" value="ECO:0007669"/>
    <property type="project" value="UniProtKB-KW"/>
</dbReference>
<dbReference type="RefSeq" id="WP_156127595.1">
    <property type="nucleotide sequence ID" value="NZ_CDOL01000112.1"/>
</dbReference>
<gene>
    <name evidence="3" type="ORF">CCAND93_20053</name>
</gene>
<name>A0A0B7IMU5_9FLAO</name>
<dbReference type="AlphaFoldDB" id="A0A0B7IMU5"/>
<dbReference type="Pfam" id="PF01446">
    <property type="entry name" value="Rep_1"/>
    <property type="match status" value="1"/>
</dbReference>